<dbReference type="EMBL" id="ABXW01000004">
    <property type="protein sequence ID" value="EEB47703.1"/>
    <property type="molecule type" value="Genomic_DNA"/>
</dbReference>
<dbReference type="Pfam" id="PF05926">
    <property type="entry name" value="Phage_GPL"/>
    <property type="match status" value="1"/>
</dbReference>
<proteinExistence type="predicted"/>
<sequence>MDFVSPEQGNEKTLTLTSSDFFPDIKTSDFRESMRVDSTVTTSRLINALKNAIIETNHELWQWQQNEIRLGFQTLDAIPANHIHDGEKTESELVYLYRRAVFCNAKANLTERYRDIDTTLNGNKKADALEPSIEDLQRDAVWAIQRIKGTTHNIVELI</sequence>
<name>B6XAF0_9GAMM</name>
<dbReference type="RefSeq" id="WP_006657284.1">
    <property type="nucleotide sequence ID" value="NZ_ABXW01000004.1"/>
</dbReference>
<dbReference type="Proteomes" id="UP000003729">
    <property type="component" value="Unassembled WGS sequence"/>
</dbReference>
<organism evidence="1 2">
    <name type="scientific">Providencia alcalifaciens DSM 30120</name>
    <dbReference type="NCBI Taxonomy" id="520999"/>
    <lineage>
        <taxon>Bacteria</taxon>
        <taxon>Pseudomonadati</taxon>
        <taxon>Pseudomonadota</taxon>
        <taxon>Gammaproteobacteria</taxon>
        <taxon>Enterobacterales</taxon>
        <taxon>Morganellaceae</taxon>
        <taxon>Providencia</taxon>
    </lineage>
</organism>
<reference evidence="1 2" key="1">
    <citation type="submission" date="2008-10" db="EMBL/GenBank/DDBJ databases">
        <title>Draft genome sequence of Providencia alcalifaciens (DSM 30120).</title>
        <authorList>
            <person name="Sudarsanam P."/>
            <person name="Ley R."/>
            <person name="Guruge J."/>
            <person name="Turnbaugh P.J."/>
            <person name="Mahowald M."/>
            <person name="Liep D."/>
            <person name="Gordon J."/>
        </authorList>
    </citation>
    <scope>NUCLEOTIDE SEQUENCE [LARGE SCALE GENOMIC DNA]</scope>
    <source>
        <strain evidence="1 2">DSM 30120</strain>
    </source>
</reference>
<dbReference type="eggNOG" id="ENOG5032SDV">
    <property type="taxonomic scope" value="Bacteria"/>
</dbReference>
<comment type="caution">
    <text evidence="1">The sequence shown here is derived from an EMBL/GenBank/DDBJ whole genome shotgun (WGS) entry which is preliminary data.</text>
</comment>
<reference evidence="1 2" key="2">
    <citation type="submission" date="2008-10" db="EMBL/GenBank/DDBJ databases">
        <authorList>
            <person name="Fulton L."/>
            <person name="Clifton S."/>
            <person name="Fulton B."/>
            <person name="Xu J."/>
            <person name="Minx P."/>
            <person name="Pepin K.H."/>
            <person name="Johnson M."/>
            <person name="Bhonagiri V."/>
            <person name="Nash W.E."/>
            <person name="Mardis E.R."/>
            <person name="Wilson R.K."/>
        </authorList>
    </citation>
    <scope>NUCLEOTIDE SEQUENCE [LARGE SCALE GENOMIC DNA]</scope>
    <source>
        <strain evidence="1 2">DSM 30120</strain>
    </source>
</reference>
<dbReference type="InterPro" id="IPR009225">
    <property type="entry name" value="Phage_head_completion_GpL"/>
</dbReference>
<gene>
    <name evidence="1" type="ORF">PROVALCAL_00298</name>
</gene>
<protein>
    <submittedName>
        <fullName evidence="1">Phage head completion protein (GPL)</fullName>
    </submittedName>
</protein>
<accession>B6XAF0</accession>
<evidence type="ECO:0000313" key="2">
    <source>
        <dbReference type="Proteomes" id="UP000003729"/>
    </source>
</evidence>
<dbReference type="GeneID" id="57291066"/>
<dbReference type="AlphaFoldDB" id="B6XAF0"/>
<evidence type="ECO:0000313" key="1">
    <source>
        <dbReference type="EMBL" id="EEB47703.1"/>
    </source>
</evidence>